<dbReference type="AlphaFoldDB" id="A0A0C2IGY2"/>
<dbReference type="EMBL" id="JWZT01004203">
    <property type="protein sequence ID" value="KII64579.1"/>
    <property type="molecule type" value="Genomic_DNA"/>
</dbReference>
<comment type="caution">
    <text evidence="1">The sequence shown here is derived from an EMBL/GenBank/DDBJ whole genome shotgun (WGS) entry which is preliminary data.</text>
</comment>
<reference evidence="1 2" key="1">
    <citation type="journal article" date="2014" name="Genome Biol. Evol.">
        <title>The genome of the myxosporean Thelohanellus kitauei shows adaptations to nutrient acquisition within its fish host.</title>
        <authorList>
            <person name="Yang Y."/>
            <person name="Xiong J."/>
            <person name="Zhou Z."/>
            <person name="Huo F."/>
            <person name="Miao W."/>
            <person name="Ran C."/>
            <person name="Liu Y."/>
            <person name="Zhang J."/>
            <person name="Feng J."/>
            <person name="Wang M."/>
            <person name="Wang M."/>
            <person name="Wang L."/>
            <person name="Yao B."/>
        </authorList>
    </citation>
    <scope>NUCLEOTIDE SEQUENCE [LARGE SCALE GENOMIC DNA]</scope>
    <source>
        <strain evidence="1">Wuqing</strain>
    </source>
</reference>
<sequence length="115" mass="13106">MWVRSKVTCAWSGSRGEDDPGLREAGIVDLPDDGLLDLPTWAETQPDSNFRDFFETIYLIRITRRLGRIVHPLQGTVKFAGLAFKGKFRIVYGFHALLNEKIFYNESNNPNSENS</sequence>
<organism evidence="1 2">
    <name type="scientific">Thelohanellus kitauei</name>
    <name type="common">Myxosporean</name>
    <dbReference type="NCBI Taxonomy" id="669202"/>
    <lineage>
        <taxon>Eukaryota</taxon>
        <taxon>Metazoa</taxon>
        <taxon>Cnidaria</taxon>
        <taxon>Myxozoa</taxon>
        <taxon>Myxosporea</taxon>
        <taxon>Bivalvulida</taxon>
        <taxon>Platysporina</taxon>
        <taxon>Myxobolidae</taxon>
        <taxon>Thelohanellus</taxon>
    </lineage>
</organism>
<evidence type="ECO:0000313" key="1">
    <source>
        <dbReference type="EMBL" id="KII64579.1"/>
    </source>
</evidence>
<proteinExistence type="predicted"/>
<name>A0A0C2IGY2_THEKT</name>
<protein>
    <submittedName>
        <fullName evidence="1">Uncharacterized protein</fullName>
    </submittedName>
</protein>
<dbReference type="Proteomes" id="UP000031668">
    <property type="component" value="Unassembled WGS sequence"/>
</dbReference>
<evidence type="ECO:0000313" key="2">
    <source>
        <dbReference type="Proteomes" id="UP000031668"/>
    </source>
</evidence>
<accession>A0A0C2IGY2</accession>
<gene>
    <name evidence="1" type="ORF">RF11_01463</name>
</gene>
<keyword evidence="2" id="KW-1185">Reference proteome</keyword>